<evidence type="ECO:0000256" key="1">
    <source>
        <dbReference type="SAM" id="MobiDB-lite"/>
    </source>
</evidence>
<feature type="region of interest" description="Disordered" evidence="1">
    <location>
        <begin position="1"/>
        <end position="42"/>
    </location>
</feature>
<name>A0A0E1VW11_BURPE</name>
<sequence>MESQCDVSNRRSPPRSRGDARHSSDYRRVSNACIADPPARAV</sequence>
<dbReference type="EMBL" id="CM000833">
    <property type="protein sequence ID" value="EET05088.1"/>
    <property type="molecule type" value="Genomic_DNA"/>
</dbReference>
<proteinExistence type="predicted"/>
<dbReference type="HOGENOM" id="CLU_3248460_0_0_4"/>
<protein>
    <submittedName>
        <fullName evidence="2">Uncharacterized protein</fullName>
    </submittedName>
</protein>
<organism evidence="2">
    <name type="scientific">Burkholderia pseudomallei 1710a</name>
    <dbReference type="NCBI Taxonomy" id="320371"/>
    <lineage>
        <taxon>Bacteria</taxon>
        <taxon>Pseudomonadati</taxon>
        <taxon>Pseudomonadota</taxon>
        <taxon>Betaproteobacteria</taxon>
        <taxon>Burkholderiales</taxon>
        <taxon>Burkholderiaceae</taxon>
        <taxon>Burkholderia</taxon>
        <taxon>pseudomallei group</taxon>
    </lineage>
</organism>
<gene>
    <name evidence="2" type="ORF">BURPS1710A_A2059</name>
</gene>
<feature type="compositionally biased region" description="Polar residues" evidence="1">
    <location>
        <begin position="1"/>
        <end position="11"/>
    </location>
</feature>
<reference evidence="2" key="1">
    <citation type="submission" date="2009-05" db="EMBL/GenBank/DDBJ databases">
        <authorList>
            <person name="Harkins D.M."/>
            <person name="DeShazer D."/>
            <person name="Woods D.E."/>
            <person name="Brinkac L.M."/>
            <person name="Brown K.A."/>
            <person name="Hung G.C."/>
            <person name="Tuanyok A."/>
            <person name="Zhang B."/>
            <person name="Nierman W.C."/>
        </authorList>
    </citation>
    <scope>NUCLEOTIDE SEQUENCE [LARGE SCALE GENOMIC DNA]</scope>
    <source>
        <strain evidence="2">1710a</strain>
    </source>
</reference>
<feature type="compositionally biased region" description="Basic and acidic residues" evidence="1">
    <location>
        <begin position="16"/>
        <end position="28"/>
    </location>
</feature>
<dbReference type="AlphaFoldDB" id="A0A0E1VW11"/>
<dbReference type="Proteomes" id="UP000001812">
    <property type="component" value="Chromosome II"/>
</dbReference>
<evidence type="ECO:0000313" key="2">
    <source>
        <dbReference type="EMBL" id="EET05088.1"/>
    </source>
</evidence>
<accession>A0A0E1VW11</accession>